<proteinExistence type="predicted"/>
<evidence type="ECO:0000256" key="1">
    <source>
        <dbReference type="SAM" id="MobiDB-lite"/>
    </source>
</evidence>
<feature type="compositionally biased region" description="Low complexity" evidence="1">
    <location>
        <begin position="197"/>
        <end position="212"/>
    </location>
</feature>
<gene>
    <name evidence="2" type="ORF">PS943_02159</name>
</gene>
<name>A0A5E7W7Q6_PSEFL</name>
<feature type="region of interest" description="Disordered" evidence="1">
    <location>
        <begin position="126"/>
        <end position="157"/>
    </location>
</feature>
<accession>A0A5E7W7Q6</accession>
<protein>
    <submittedName>
        <fullName evidence="2">Uncharacterized protein</fullName>
    </submittedName>
</protein>
<dbReference type="Proteomes" id="UP000325645">
    <property type="component" value="Unassembled WGS sequence"/>
</dbReference>
<reference evidence="2 3" key="1">
    <citation type="submission" date="2019-09" db="EMBL/GenBank/DDBJ databases">
        <authorList>
            <person name="Chandra G."/>
            <person name="Truman W A."/>
        </authorList>
    </citation>
    <scope>NUCLEOTIDE SEQUENCE [LARGE SCALE GENOMIC DNA]</scope>
    <source>
        <strain evidence="2">PS943</strain>
    </source>
</reference>
<evidence type="ECO:0000313" key="2">
    <source>
        <dbReference type="EMBL" id="VVQ31066.1"/>
    </source>
</evidence>
<sequence>MKIPRLVTLRRRSSGEPACKLRGEITVAVRPPNRSRLTPRWPTLRRLFGKSSAASAGNTATGRVIHDYFHRKAHTQGYTLSHSQLRVIDCMAQHAAALSGTSAKTCIVPPRHPAAGHFQLPTGRTAAQPAVPRALQTGDRPDQRTHAGHGGRGPHDYRSQVRTHAQQLFTQGQYVWPATLAQRQSLNLPERDAPANSASSTWSTSCTTGTST</sequence>
<evidence type="ECO:0000313" key="3">
    <source>
        <dbReference type="Proteomes" id="UP000325645"/>
    </source>
</evidence>
<organism evidence="2 3">
    <name type="scientific">Pseudomonas fluorescens</name>
    <dbReference type="NCBI Taxonomy" id="294"/>
    <lineage>
        <taxon>Bacteria</taxon>
        <taxon>Pseudomonadati</taxon>
        <taxon>Pseudomonadota</taxon>
        <taxon>Gammaproteobacteria</taxon>
        <taxon>Pseudomonadales</taxon>
        <taxon>Pseudomonadaceae</taxon>
        <taxon>Pseudomonas</taxon>
    </lineage>
</organism>
<feature type="region of interest" description="Disordered" evidence="1">
    <location>
        <begin position="189"/>
        <end position="212"/>
    </location>
</feature>
<dbReference type="EMBL" id="CABVJH010000003">
    <property type="protein sequence ID" value="VVQ31066.1"/>
    <property type="molecule type" value="Genomic_DNA"/>
</dbReference>
<dbReference type="AlphaFoldDB" id="A0A5E7W7Q6"/>